<dbReference type="InterPro" id="IPR050089">
    <property type="entry name" value="SAICAR_synthetase"/>
</dbReference>
<keyword evidence="12" id="KW-0511">Multifunctional enzyme</keyword>
<dbReference type="PANTHER" id="PTHR43599">
    <property type="entry name" value="MULTIFUNCTIONAL PROTEIN ADE2"/>
    <property type="match status" value="1"/>
</dbReference>
<evidence type="ECO:0008006" key="18">
    <source>
        <dbReference type="Google" id="ProtNLM"/>
    </source>
</evidence>
<feature type="compositionally biased region" description="Polar residues" evidence="13">
    <location>
        <begin position="320"/>
        <end position="339"/>
    </location>
</feature>
<dbReference type="Gene3D" id="3.30.200.20">
    <property type="entry name" value="Phosphorylase Kinase, domain 1"/>
    <property type="match status" value="1"/>
</dbReference>
<dbReference type="Ensembl" id="ENSBTAT00000013985.8">
    <property type="protein sequence ID" value="ENSBTAP00000013985.8"/>
    <property type="gene ID" value="ENSBTAG00000010577.8"/>
</dbReference>
<dbReference type="HAMAP" id="MF_00137">
    <property type="entry name" value="SAICAR_synth"/>
    <property type="match status" value="1"/>
</dbReference>
<evidence type="ECO:0000256" key="6">
    <source>
        <dbReference type="ARBA" id="ARBA00022598"/>
    </source>
</evidence>
<reference evidence="16" key="2">
    <citation type="submission" date="2025-08" db="UniProtKB">
        <authorList>
            <consortium name="Ensembl"/>
        </authorList>
    </citation>
    <scope>IDENTIFICATION</scope>
    <source>
        <strain evidence="16">Hereford</strain>
    </source>
</reference>
<evidence type="ECO:0000256" key="1">
    <source>
        <dbReference type="ARBA" id="ARBA00004672"/>
    </source>
</evidence>
<reference evidence="16" key="3">
    <citation type="submission" date="2025-09" db="UniProtKB">
        <authorList>
            <consortium name="Ensembl"/>
        </authorList>
    </citation>
    <scope>IDENTIFICATION</scope>
    <source>
        <strain evidence="16">Hereford</strain>
    </source>
</reference>
<dbReference type="InterPro" id="IPR001005">
    <property type="entry name" value="SANT/Myb"/>
</dbReference>
<dbReference type="STRING" id="9913.ENSBTAP00000013985"/>
<keyword evidence="9" id="KW-0210">Decarboxylase</keyword>
<comment type="similarity">
    <text evidence="3">In the C-terminal section; belongs to the AIR carboxylase family. Class II subfamily.</text>
</comment>
<comment type="pathway">
    <text evidence="1">Purine metabolism; IMP biosynthesis via de novo pathway; 5-amino-1-(5-phospho-D-ribosyl)imidazole-4-carboxamide from 5-amino-1-(5-phospho-D-ribosyl)imidazole-4-carboxylate: step 1/2.</text>
</comment>
<dbReference type="InterPro" id="IPR028923">
    <property type="entry name" value="SAICAR_synt/ADE2_N"/>
</dbReference>
<evidence type="ECO:0000256" key="4">
    <source>
        <dbReference type="ARBA" id="ARBA00011020"/>
    </source>
</evidence>
<dbReference type="SUPFAM" id="SSF56104">
    <property type="entry name" value="SAICAR synthase-like"/>
    <property type="match status" value="1"/>
</dbReference>
<evidence type="ECO:0000313" key="16">
    <source>
        <dbReference type="Ensembl" id="ENSBTAP00000013985.8"/>
    </source>
</evidence>
<keyword evidence="7" id="KW-0547">Nucleotide-binding</keyword>
<keyword evidence="10" id="KW-0067">ATP-binding</keyword>
<feature type="domain" description="Myb-like" evidence="14">
    <location>
        <begin position="5"/>
        <end position="69"/>
    </location>
</feature>
<dbReference type="Proteomes" id="UP000009136">
    <property type="component" value="Chromosome 6"/>
</dbReference>
<evidence type="ECO:0000259" key="15">
    <source>
        <dbReference type="SMART" id="SM01001"/>
    </source>
</evidence>
<dbReference type="Gene3D" id="3.30.470.20">
    <property type="entry name" value="ATP-grasp fold, B domain"/>
    <property type="match status" value="1"/>
</dbReference>
<dbReference type="eggNOG" id="KOG1721">
    <property type="taxonomic scope" value="Eukaryota"/>
</dbReference>
<protein>
    <recommendedName>
        <fullName evidence="18">Phosphoribosylaminoimidazole carboxylase</fullName>
    </recommendedName>
</protein>
<dbReference type="AlphaFoldDB" id="F1MN04"/>
<dbReference type="InterPro" id="IPR018236">
    <property type="entry name" value="SAICAR_synthetase_CS"/>
</dbReference>
<keyword evidence="17" id="KW-1185">Reference proteome</keyword>
<dbReference type="Reactome" id="R-BTA-73817">
    <property type="pathway name" value="Purine ribonucleoside monophosphate biosynthesis"/>
</dbReference>
<evidence type="ECO:0000256" key="8">
    <source>
        <dbReference type="ARBA" id="ARBA00022755"/>
    </source>
</evidence>
<dbReference type="SMART" id="SM00717">
    <property type="entry name" value="SANT"/>
    <property type="match status" value="2"/>
</dbReference>
<evidence type="ECO:0000256" key="12">
    <source>
        <dbReference type="ARBA" id="ARBA00023268"/>
    </source>
</evidence>
<dbReference type="CDD" id="cd01416">
    <property type="entry name" value="SAICAR_synt_Ade5"/>
    <property type="match status" value="1"/>
</dbReference>
<keyword evidence="11" id="KW-0456">Lyase</keyword>
<accession>F1MN04</accession>
<evidence type="ECO:0000256" key="3">
    <source>
        <dbReference type="ARBA" id="ARBA00010478"/>
    </source>
</evidence>
<evidence type="ECO:0000256" key="11">
    <source>
        <dbReference type="ARBA" id="ARBA00023239"/>
    </source>
</evidence>
<dbReference type="HAMAP" id="MF_02045">
    <property type="entry name" value="PurE_classII"/>
    <property type="match status" value="1"/>
</dbReference>
<feature type="domain" description="PurE" evidence="15">
    <location>
        <begin position="748"/>
        <end position="895"/>
    </location>
</feature>
<evidence type="ECO:0000259" key="14">
    <source>
        <dbReference type="SMART" id="SM00717"/>
    </source>
</evidence>
<dbReference type="Pfam" id="PF01259">
    <property type="entry name" value="SAICAR_synt"/>
    <property type="match status" value="1"/>
</dbReference>
<feature type="domain" description="Myb-like" evidence="14">
    <location>
        <begin position="179"/>
        <end position="243"/>
    </location>
</feature>
<dbReference type="GeneTree" id="ENSGT00390000010172"/>
<comment type="subunit">
    <text evidence="5">Homooctamer.</text>
</comment>
<gene>
    <name evidence="16" type="primary">PAICS</name>
</gene>
<reference evidence="16" key="1">
    <citation type="submission" date="2018-03" db="EMBL/GenBank/DDBJ databases">
        <title>ARS-UCD1.2.</title>
        <authorList>
            <person name="Rosen B.D."/>
            <person name="Bickhart D.M."/>
            <person name="Koren S."/>
            <person name="Schnabel R.D."/>
            <person name="Hall R."/>
            <person name="Zimin A."/>
            <person name="Dreischer C."/>
            <person name="Schultheiss S."/>
            <person name="Schroeder S.G."/>
            <person name="Elsik C.G."/>
            <person name="Couldrey C."/>
            <person name="Liu G.E."/>
            <person name="Van Tassell C.P."/>
            <person name="Phillippy A.M."/>
            <person name="Smith T.P.L."/>
            <person name="Medrano J.F."/>
        </authorList>
    </citation>
    <scope>NUCLEOTIDE SEQUENCE [LARGE SCALE GENOMIC DNA]</scope>
    <source>
        <strain evidence="16">Hereford</strain>
    </source>
</reference>
<comment type="pathway">
    <text evidence="2">Purine metabolism; IMP biosynthesis via de novo pathway; 5-amino-1-(5-phospho-D-ribosyl)imidazole-4-carboxylate from 5-amino-1-(5-phospho-D-ribosyl)imidazole (carboxylase route): step 1/1.</text>
</comment>
<dbReference type="Gene3D" id="1.10.10.60">
    <property type="entry name" value="Homeodomain-like"/>
    <property type="match status" value="2"/>
</dbReference>
<evidence type="ECO:0000256" key="13">
    <source>
        <dbReference type="SAM" id="MobiDB-lite"/>
    </source>
</evidence>
<dbReference type="InParanoid" id="F1MN04"/>
<dbReference type="PROSITE" id="PS01057">
    <property type="entry name" value="SAICAR_SYNTHETASE_1"/>
    <property type="match status" value="1"/>
</dbReference>
<evidence type="ECO:0000256" key="7">
    <source>
        <dbReference type="ARBA" id="ARBA00022741"/>
    </source>
</evidence>
<dbReference type="OrthoDB" id="9991235at2759"/>
<dbReference type="GO" id="GO:0006189">
    <property type="term" value="P:'de novo' IMP biosynthetic process"/>
    <property type="evidence" value="ECO:0007669"/>
    <property type="project" value="UniProtKB-UniPathway"/>
</dbReference>
<evidence type="ECO:0000256" key="2">
    <source>
        <dbReference type="ARBA" id="ARBA00004747"/>
    </source>
</evidence>
<dbReference type="Pfam" id="PF00731">
    <property type="entry name" value="AIRC"/>
    <property type="match status" value="1"/>
</dbReference>
<dbReference type="PROSITE" id="PS01058">
    <property type="entry name" value="SAICAR_SYNTHETASE_2"/>
    <property type="match status" value="1"/>
</dbReference>
<dbReference type="InterPro" id="IPR033626">
    <property type="entry name" value="PurE_classII"/>
</dbReference>
<proteinExistence type="inferred from homology"/>
<dbReference type="InterPro" id="IPR000031">
    <property type="entry name" value="PurE_dom"/>
</dbReference>
<dbReference type="UniPathway" id="UPA00074">
    <property type="reaction ID" value="UER00130"/>
</dbReference>
<dbReference type="GlyGen" id="F1MN04">
    <property type="glycosylation" value="1 site"/>
</dbReference>
<dbReference type="Pfam" id="PF13837">
    <property type="entry name" value="Myb_DNA-bind_4"/>
    <property type="match status" value="2"/>
</dbReference>
<evidence type="ECO:0000256" key="10">
    <source>
        <dbReference type="ARBA" id="ARBA00022840"/>
    </source>
</evidence>
<dbReference type="Bgee" id="ENSBTAG00000010577">
    <property type="expression patterns" value="Expressed in pharyngeal tonsil and 108 other cell types or tissues"/>
</dbReference>
<dbReference type="eggNOG" id="KOG2835">
    <property type="taxonomic scope" value="Eukaryota"/>
</dbReference>
<dbReference type="SMART" id="SM01001">
    <property type="entry name" value="AIRC"/>
    <property type="match status" value="1"/>
</dbReference>
<dbReference type="HOGENOM" id="CLU_317522_0_0_1"/>
<comment type="similarity">
    <text evidence="4">In the N-terminal section; belongs to the SAICAR synthetase family.</text>
</comment>
<evidence type="ECO:0000256" key="5">
    <source>
        <dbReference type="ARBA" id="ARBA00011823"/>
    </source>
</evidence>
<feature type="region of interest" description="Disordered" evidence="13">
    <location>
        <begin position="320"/>
        <end position="360"/>
    </location>
</feature>
<dbReference type="Gene3D" id="3.40.50.1970">
    <property type="match status" value="1"/>
</dbReference>
<keyword evidence="6" id="KW-0436">Ligase</keyword>
<sequence length="907" mass="100650">MESGAGKHWTEEEVKALLSVWAEKNIRKQLYGTLRNKGIFIYIAKRLRALGVYRDWKQCRAKYKNLKYEYRTVKYALNSGDSSKTMKFFHDLDAILQYEPATPLTEEDANDRCLATLSPSAVPETTEGKMSVTSEDKEDISGNPLLLVSQVRPMELGDSTAIMEPPGNSTVIPTVANEGGKHWTVPEVRALIGIWSDQGIQQQLEGTMRNKRIFEQIAAKLQKLGIERDWKQCRTKYKNLKHEYKIVRTARDLGMAKSMKFFTELDAILGHKKTENSQQECQDEEQATGCAHVKMEEDQTVIAGDAAEDALVSNMSGDLTETDMRQSPCTEEDTASNASDEVGGPTAPHGIPGSELFENHTKNPRTLSIKRKALEDACQAPLSMEFSRQEYWSGFPCPPPGDLSNSGIEPASLASPALTEPASVSLKKTASETAANQLTQRTTEPKDSSEYFCSQETPYVTQLHQSPASLRSAAEGLRPLRTMAAVEVLKIGKKLYEGKTKEVYELLDSPGKVLLQSKDQITAGNAARKNHLEGKAAISNKITSCIFQLLQEAGIKTAFTKKCGETAFIAPKCEMIPIEWVCRRIATGSFLKRNPGVKEGYKFYPPKVEMFFKDDANNDPQWSEEQLIAANFCFAGLVIGQTEVDIMSHATQAIFEILEKSWLPQNCTLVDMKIEFGVDVITREIVLADVIDNDSWRLWPSGDRSQQKDKQSYRDLKEVTPEGLQMVKKNFEWVAERVELLLKPESQCRVIVLMGSTSDLNHCEKIKKACGNFGIPCELRVTSAHKGPDETLRIKAEYEGDGIPTVFVAVAGRSNGLGPVLSGNTAYPVISCPPLTPDWGAQDVWSSLRLPSGLGCSTILSPEGSAQFAAQIFGLNNHLIWARLRASVLNTWISLKQADKKIREASL</sequence>
<dbReference type="VEuPathDB" id="HostDB:ENSBTAG00000010577"/>
<dbReference type="PANTHER" id="PTHR43599:SF11">
    <property type="entry name" value="BIFUNCTIONAL PHOSPHORIBOSYLAMINOIMIDAZOLE CARBOXYLASE_PHOSPHORIBOSYLAMINOIMIDAZOLE SUCCINOCARBOXAMIDE SYNTHETASE"/>
    <property type="match status" value="1"/>
</dbReference>
<dbReference type="SUPFAM" id="SSF52255">
    <property type="entry name" value="N5-CAIR mutase (phosphoribosylaminoimidazole carboxylase, PurE)"/>
    <property type="match status" value="1"/>
</dbReference>
<keyword evidence="8" id="KW-0658">Purine biosynthesis</keyword>
<name>F1MN04_BOVIN</name>
<evidence type="ECO:0000256" key="9">
    <source>
        <dbReference type="ARBA" id="ARBA00022793"/>
    </source>
</evidence>
<evidence type="ECO:0000313" key="17">
    <source>
        <dbReference type="Proteomes" id="UP000009136"/>
    </source>
</evidence>
<dbReference type="InterPro" id="IPR044822">
    <property type="entry name" value="Myb_DNA-bind_4"/>
</dbReference>
<organism evidence="16 17">
    <name type="scientific">Bos taurus</name>
    <name type="common">Bovine</name>
    <dbReference type="NCBI Taxonomy" id="9913"/>
    <lineage>
        <taxon>Eukaryota</taxon>
        <taxon>Metazoa</taxon>
        <taxon>Chordata</taxon>
        <taxon>Craniata</taxon>
        <taxon>Vertebrata</taxon>
        <taxon>Euteleostomi</taxon>
        <taxon>Mammalia</taxon>
        <taxon>Eutheria</taxon>
        <taxon>Laurasiatheria</taxon>
        <taxon>Artiodactyla</taxon>
        <taxon>Ruminantia</taxon>
        <taxon>Pecora</taxon>
        <taxon>Bovidae</taxon>
        <taxon>Bovinae</taxon>
        <taxon>Bos</taxon>
    </lineage>
</organism>